<protein>
    <submittedName>
        <fullName evidence="2">Uncharacterized protein</fullName>
    </submittedName>
</protein>
<evidence type="ECO:0000313" key="2">
    <source>
        <dbReference type="EMBL" id="KAK3306936.1"/>
    </source>
</evidence>
<organism evidence="2 3">
    <name type="scientific">Chaetomium strumarium</name>
    <dbReference type="NCBI Taxonomy" id="1170767"/>
    <lineage>
        <taxon>Eukaryota</taxon>
        <taxon>Fungi</taxon>
        <taxon>Dikarya</taxon>
        <taxon>Ascomycota</taxon>
        <taxon>Pezizomycotina</taxon>
        <taxon>Sordariomycetes</taxon>
        <taxon>Sordariomycetidae</taxon>
        <taxon>Sordariales</taxon>
        <taxon>Chaetomiaceae</taxon>
        <taxon>Chaetomium</taxon>
    </lineage>
</organism>
<keyword evidence="3" id="KW-1185">Reference proteome</keyword>
<name>A0AAJ0GVK1_9PEZI</name>
<dbReference type="RefSeq" id="XP_062722716.1">
    <property type="nucleotide sequence ID" value="XM_062866211.1"/>
</dbReference>
<dbReference type="AlphaFoldDB" id="A0AAJ0GVK1"/>
<proteinExistence type="inferred from homology"/>
<dbReference type="SUPFAM" id="SSF48371">
    <property type="entry name" value="ARM repeat"/>
    <property type="match status" value="1"/>
</dbReference>
<dbReference type="Proteomes" id="UP001273166">
    <property type="component" value="Unassembled WGS sequence"/>
</dbReference>
<dbReference type="PANTHER" id="PTHR32226">
    <property type="entry name" value="TELO2-INTERACTING PROTEIN 2"/>
    <property type="match status" value="1"/>
</dbReference>
<accession>A0AAJ0GVK1</accession>
<dbReference type="EMBL" id="JAUDZG010000003">
    <property type="protein sequence ID" value="KAK3306936.1"/>
    <property type="molecule type" value="Genomic_DNA"/>
</dbReference>
<reference evidence="2" key="1">
    <citation type="journal article" date="2023" name="Mol. Phylogenet. Evol.">
        <title>Genome-scale phylogeny and comparative genomics of the fungal order Sordariales.</title>
        <authorList>
            <person name="Hensen N."/>
            <person name="Bonometti L."/>
            <person name="Westerberg I."/>
            <person name="Brannstrom I.O."/>
            <person name="Guillou S."/>
            <person name="Cros-Aarteil S."/>
            <person name="Calhoun S."/>
            <person name="Haridas S."/>
            <person name="Kuo A."/>
            <person name="Mondo S."/>
            <person name="Pangilinan J."/>
            <person name="Riley R."/>
            <person name="LaButti K."/>
            <person name="Andreopoulos B."/>
            <person name="Lipzen A."/>
            <person name="Chen C."/>
            <person name="Yan M."/>
            <person name="Daum C."/>
            <person name="Ng V."/>
            <person name="Clum A."/>
            <person name="Steindorff A."/>
            <person name="Ohm R.A."/>
            <person name="Martin F."/>
            <person name="Silar P."/>
            <person name="Natvig D.O."/>
            <person name="Lalanne C."/>
            <person name="Gautier V."/>
            <person name="Ament-Velasquez S.L."/>
            <person name="Kruys A."/>
            <person name="Hutchinson M.I."/>
            <person name="Powell A.J."/>
            <person name="Barry K."/>
            <person name="Miller A.N."/>
            <person name="Grigoriev I.V."/>
            <person name="Debuchy R."/>
            <person name="Gladieux P."/>
            <person name="Hiltunen Thoren M."/>
            <person name="Johannesson H."/>
        </authorList>
    </citation>
    <scope>NUCLEOTIDE SEQUENCE</scope>
    <source>
        <strain evidence="2">CBS 333.67</strain>
    </source>
</reference>
<dbReference type="InterPro" id="IPR011989">
    <property type="entry name" value="ARM-like"/>
</dbReference>
<comment type="caution">
    <text evidence="2">The sequence shown here is derived from an EMBL/GenBank/DDBJ whole genome shotgun (WGS) entry which is preliminary data.</text>
</comment>
<evidence type="ECO:0000313" key="3">
    <source>
        <dbReference type="Proteomes" id="UP001273166"/>
    </source>
</evidence>
<dbReference type="GO" id="GO:0110078">
    <property type="term" value="C:TTT Hsp90 cochaperone complex"/>
    <property type="evidence" value="ECO:0007669"/>
    <property type="project" value="InterPro"/>
</dbReference>
<reference evidence="2" key="2">
    <citation type="submission" date="2023-06" db="EMBL/GenBank/DDBJ databases">
        <authorList>
            <consortium name="Lawrence Berkeley National Laboratory"/>
            <person name="Mondo S.J."/>
            <person name="Hensen N."/>
            <person name="Bonometti L."/>
            <person name="Westerberg I."/>
            <person name="Brannstrom I.O."/>
            <person name="Guillou S."/>
            <person name="Cros-Aarteil S."/>
            <person name="Calhoun S."/>
            <person name="Haridas S."/>
            <person name="Kuo A."/>
            <person name="Pangilinan J."/>
            <person name="Riley R."/>
            <person name="Labutti K."/>
            <person name="Andreopoulos B."/>
            <person name="Lipzen A."/>
            <person name="Chen C."/>
            <person name="Yanf M."/>
            <person name="Daum C."/>
            <person name="Ng V."/>
            <person name="Clum A."/>
            <person name="Steindorff A."/>
            <person name="Ohm R."/>
            <person name="Martin F."/>
            <person name="Silar P."/>
            <person name="Natvig D."/>
            <person name="Lalanne C."/>
            <person name="Gautier V."/>
            <person name="Ament-Velasquez S.L."/>
            <person name="Kruys A."/>
            <person name="Hutchinson M.I."/>
            <person name="Powell A.J."/>
            <person name="Barry K."/>
            <person name="Miller A.N."/>
            <person name="Grigoriev I.V."/>
            <person name="Debuchy R."/>
            <person name="Gladieux P."/>
            <person name="Thoren M.H."/>
            <person name="Johannesson H."/>
        </authorList>
    </citation>
    <scope>NUCLEOTIDE SEQUENCE</scope>
    <source>
        <strain evidence="2">CBS 333.67</strain>
    </source>
</reference>
<dbReference type="GO" id="GO:0005829">
    <property type="term" value="C:cytosol"/>
    <property type="evidence" value="ECO:0007669"/>
    <property type="project" value="TreeGrafter"/>
</dbReference>
<evidence type="ECO:0000256" key="1">
    <source>
        <dbReference type="ARBA" id="ARBA00034736"/>
    </source>
</evidence>
<dbReference type="Pfam" id="PF10521">
    <property type="entry name" value="Tti2"/>
    <property type="match status" value="1"/>
</dbReference>
<comment type="similarity">
    <text evidence="1">Belongs to the TTI2 family.</text>
</comment>
<dbReference type="Gene3D" id="1.25.10.10">
    <property type="entry name" value="Leucine-rich Repeat Variant"/>
    <property type="match status" value="1"/>
</dbReference>
<sequence length="573" mass="62623">MAWFESIVRDAASVLSDLDRFSLPGEAASKQLARYVPESLTLRDLADAAREPLGKAAAAKPATGRDLEMVRAALLSVFVCLKREGGIRGASTDEEDLGAVQELANNVAQVIAPAVSQDGSASRDNDMAAVFNQAPKPRDKLSQHCMSTYTLGISALEALLTWNYSVPLGDEVLLTLLFYADEKHQWVSPDARTRADSLLEQHFNAAGPTKEQFITETVLQRYLRPLFSRSKPASITASGRKTEYTDSAATRAESIPDDTALTKPWKYTDHRAIPALAWAVREADNPLIATHWPLFIPVLLTLVDDSATPVRSQGLLILSDFLSKFPDKTLHDTGLAKVFEDAIFPTLAFLPSLTPEDESVQLLGPAYRALLGLANKQPLVGKDGVRREPKNSLLDKMLREGVFTGYFHAKDHVRIVELLCQQMAEILKEMGVHAVKHLKDLVPILSSIITDPFAPVVPETLLAAIKALQAVLANCWPRIPASPWQDEIINALALCWLHLLEHEHSAAEDKEQPACLQKKGKAAYSLIEQELVASVKALSTVLKTAEGAIDLSVHVAPLVEKEPRLGGLFSPSN</sequence>
<dbReference type="GO" id="GO:0005634">
    <property type="term" value="C:nucleus"/>
    <property type="evidence" value="ECO:0007669"/>
    <property type="project" value="TreeGrafter"/>
</dbReference>
<dbReference type="PANTHER" id="PTHR32226:SF2">
    <property type="entry name" value="TELO2-INTERACTING PROTEIN 2"/>
    <property type="match status" value="1"/>
</dbReference>
<dbReference type="InterPro" id="IPR018870">
    <property type="entry name" value="Tti2"/>
</dbReference>
<dbReference type="InterPro" id="IPR016024">
    <property type="entry name" value="ARM-type_fold"/>
</dbReference>
<dbReference type="GeneID" id="87885040"/>
<gene>
    <name evidence="2" type="ORF">B0T15DRAFT_484174</name>
</gene>